<dbReference type="EMBL" id="NTHN02000006">
    <property type="protein sequence ID" value="MCT4369668.1"/>
    <property type="molecule type" value="Genomic_DNA"/>
</dbReference>
<dbReference type="RefSeq" id="WP_095883029.1">
    <property type="nucleotide sequence ID" value="NZ_NTHN02000006.1"/>
</dbReference>
<dbReference type="OrthoDB" id="9771846at2"/>
<accession>A0A2A3JVG3</accession>
<dbReference type="Pfam" id="PF00535">
    <property type="entry name" value="Glycos_transf_2"/>
    <property type="match status" value="1"/>
</dbReference>
<keyword evidence="4" id="KW-1185">Reference proteome</keyword>
<evidence type="ECO:0000259" key="1">
    <source>
        <dbReference type="Pfam" id="PF00535"/>
    </source>
</evidence>
<dbReference type="PANTHER" id="PTHR43179">
    <property type="entry name" value="RHAMNOSYLTRANSFERASE WBBL"/>
    <property type="match status" value="1"/>
</dbReference>
<dbReference type="AlphaFoldDB" id="A0A2A3JVG3"/>
<organism evidence="3">
    <name type="scientific">Alloyangia mangrovi</name>
    <dbReference type="NCBI Taxonomy" id="1779329"/>
    <lineage>
        <taxon>Bacteria</taxon>
        <taxon>Pseudomonadati</taxon>
        <taxon>Pseudomonadota</taxon>
        <taxon>Alphaproteobacteria</taxon>
        <taxon>Rhodobacterales</taxon>
        <taxon>Roseobacteraceae</taxon>
        <taxon>Alloyangia</taxon>
    </lineage>
</organism>
<dbReference type="EMBL" id="NTHN01000249">
    <property type="protein sequence ID" value="PBD18340.1"/>
    <property type="molecule type" value="Genomic_DNA"/>
</dbReference>
<reference evidence="2" key="3">
    <citation type="submission" date="2024-05" db="EMBL/GenBank/DDBJ databases">
        <title>Yangia mangrovi SAOS 153D genome.</title>
        <authorList>
            <person name="Verma A."/>
            <person name="Pal Y."/>
            <person name="Sundharam S."/>
            <person name="Bisht B."/>
            <person name="Srinivasan K."/>
        </authorList>
    </citation>
    <scope>NUCLEOTIDE SEQUENCE</scope>
    <source>
        <strain evidence="2">SAOS 153D</strain>
    </source>
</reference>
<dbReference type="InterPro" id="IPR029044">
    <property type="entry name" value="Nucleotide-diphossugar_trans"/>
</dbReference>
<feature type="domain" description="Glycosyltransferase 2-like" evidence="1">
    <location>
        <begin position="6"/>
        <end position="144"/>
    </location>
</feature>
<dbReference type="CDD" id="cd04186">
    <property type="entry name" value="GT_2_like_c"/>
    <property type="match status" value="1"/>
</dbReference>
<evidence type="ECO:0000313" key="2">
    <source>
        <dbReference type="EMBL" id="MCT4369668.1"/>
    </source>
</evidence>
<evidence type="ECO:0000313" key="3">
    <source>
        <dbReference type="EMBL" id="PBD18340.1"/>
    </source>
</evidence>
<keyword evidence="3" id="KW-0808">Transferase</keyword>
<protein>
    <submittedName>
        <fullName evidence="3">Glycosyl transferase</fullName>
    </submittedName>
    <submittedName>
        <fullName evidence="2">Glycosyltransferase family 2 protein</fullName>
    </submittedName>
</protein>
<sequence>MPRVLVISLNYRTAEMTLRSVQAALRAMQGLDAELVIVDNASGDGSYEEMKAALAAEDWAKGAPIRLIGSDHNGGFGAGNNIGIRAGMSDGSCPDYVYLLNSDAFPAPGAIRALVAHLEAHSEAGLAGSYLHGQDGEAHMTAFRFPSIASEFEGAARFGPVSRLLKRKAVPMPVPAGTQRVDWLAGASLMLRRAVLDEIGLFDETFFLYFEETELCHRAARAGHQTHYVRGSDVMHIGSVSTGMKRWTRIPTFWLDSRWHYFAKTHGRCYAALATLSHACGGLLWRLRRVIQRKPAADPAHFLHDLISHDLRALLRPSPERAVPAGTGSAETNAERL</sequence>
<dbReference type="Gene3D" id="3.90.550.10">
    <property type="entry name" value="Spore Coat Polysaccharide Biosynthesis Protein SpsA, Chain A"/>
    <property type="match status" value="1"/>
</dbReference>
<gene>
    <name evidence="2" type="ORF">CLG85_004650</name>
    <name evidence="3" type="ORF">CLG85_15265</name>
</gene>
<dbReference type="Proteomes" id="UP000217448">
    <property type="component" value="Unassembled WGS sequence"/>
</dbReference>
<evidence type="ECO:0000313" key="4">
    <source>
        <dbReference type="Proteomes" id="UP000217448"/>
    </source>
</evidence>
<reference evidence="3" key="1">
    <citation type="submission" date="2017-09" db="EMBL/GenBank/DDBJ databases">
        <title>Yangia sp. SAOS 153D whole genome sequencing.</title>
        <authorList>
            <person name="Verma A."/>
            <person name="Krishnamurthi S."/>
        </authorList>
    </citation>
    <scope>NUCLEOTIDE SEQUENCE [LARGE SCALE GENOMIC DNA]</scope>
    <source>
        <strain evidence="3">SAOS 153D</strain>
    </source>
</reference>
<dbReference type="GO" id="GO:0016740">
    <property type="term" value="F:transferase activity"/>
    <property type="evidence" value="ECO:0007669"/>
    <property type="project" value="UniProtKB-KW"/>
</dbReference>
<dbReference type="InterPro" id="IPR001173">
    <property type="entry name" value="Glyco_trans_2-like"/>
</dbReference>
<proteinExistence type="predicted"/>
<reference evidence="4" key="2">
    <citation type="submission" date="2023-07" db="EMBL/GenBank/DDBJ databases">
        <title>Yangia mangrovi SAOS 153D genome.</title>
        <authorList>
            <person name="Verma A."/>
            <person name="Pal Y."/>
            <person name="Sundharam S."/>
            <person name="Bisht B."/>
            <person name="Srinivasan K."/>
        </authorList>
    </citation>
    <scope>NUCLEOTIDE SEQUENCE [LARGE SCALE GENOMIC DNA]</scope>
    <source>
        <strain evidence="4">SAOS 153D</strain>
    </source>
</reference>
<comment type="caution">
    <text evidence="3">The sequence shown here is derived from an EMBL/GenBank/DDBJ whole genome shotgun (WGS) entry which is preliminary data.</text>
</comment>
<name>A0A2A3JVG3_9RHOB</name>
<dbReference type="PANTHER" id="PTHR43179:SF7">
    <property type="entry name" value="RHAMNOSYLTRANSFERASE WBBL"/>
    <property type="match status" value="1"/>
</dbReference>
<dbReference type="SUPFAM" id="SSF53448">
    <property type="entry name" value="Nucleotide-diphospho-sugar transferases"/>
    <property type="match status" value="1"/>
</dbReference>